<sequence>MDKNLTFRYDKLGDILYIDTCAPYSDQESDEIGDEIIARLNPDSGAIENLEILFFSTRLNSSMPLELPIQAELRLAG</sequence>
<reference evidence="1" key="1">
    <citation type="submission" date="2020-10" db="EMBL/GenBank/DDBJ databases">
        <authorList>
            <person name="Castelo-Branco R."/>
            <person name="Eusebio N."/>
            <person name="Adriana R."/>
            <person name="Vieira A."/>
            <person name="Brugerolle De Fraissinette N."/>
            <person name="Rezende De Castro R."/>
            <person name="Schneider M.P."/>
            <person name="Vasconcelos V."/>
            <person name="Leao P.N."/>
        </authorList>
    </citation>
    <scope>NUCLEOTIDE SEQUENCE</scope>
    <source>
        <strain evidence="1">LEGE 07310</strain>
    </source>
</reference>
<keyword evidence="2" id="KW-1185">Reference proteome</keyword>
<dbReference type="Proteomes" id="UP000636505">
    <property type="component" value="Unassembled WGS sequence"/>
</dbReference>
<evidence type="ECO:0000313" key="1">
    <source>
        <dbReference type="EMBL" id="MBE9078285.1"/>
    </source>
</evidence>
<dbReference type="EMBL" id="JADEXG010000030">
    <property type="protein sequence ID" value="MBE9078285.1"/>
    <property type="molecule type" value="Genomic_DNA"/>
</dbReference>
<dbReference type="Pfam" id="PF10049">
    <property type="entry name" value="DUF2283"/>
    <property type="match status" value="1"/>
</dbReference>
<dbReference type="RefSeq" id="WP_193907956.1">
    <property type="nucleotide sequence ID" value="NZ_JADEXG010000030.1"/>
</dbReference>
<proteinExistence type="predicted"/>
<dbReference type="AlphaFoldDB" id="A0A8J7ANG0"/>
<organism evidence="1 2">
    <name type="scientific">Vasconcelosia minhoensis LEGE 07310</name>
    <dbReference type="NCBI Taxonomy" id="915328"/>
    <lineage>
        <taxon>Bacteria</taxon>
        <taxon>Bacillati</taxon>
        <taxon>Cyanobacteriota</taxon>
        <taxon>Cyanophyceae</taxon>
        <taxon>Nodosilineales</taxon>
        <taxon>Cymatolegaceae</taxon>
        <taxon>Vasconcelosia</taxon>
        <taxon>Vasconcelosia minhoensis</taxon>
    </lineage>
</organism>
<dbReference type="InterPro" id="IPR019270">
    <property type="entry name" value="DUF2283"/>
</dbReference>
<evidence type="ECO:0000313" key="2">
    <source>
        <dbReference type="Proteomes" id="UP000636505"/>
    </source>
</evidence>
<name>A0A8J7ANG0_9CYAN</name>
<protein>
    <submittedName>
        <fullName evidence="1">DUF2283 domain-containing protein</fullName>
    </submittedName>
</protein>
<accession>A0A8J7ANG0</accession>
<gene>
    <name evidence="1" type="ORF">IQ241_13450</name>
</gene>
<comment type="caution">
    <text evidence="1">The sequence shown here is derived from an EMBL/GenBank/DDBJ whole genome shotgun (WGS) entry which is preliminary data.</text>
</comment>